<gene>
    <name evidence="3" type="ORF">NCTC10597_01652</name>
</gene>
<dbReference type="InterPro" id="IPR001959">
    <property type="entry name" value="Transposase"/>
</dbReference>
<evidence type="ECO:0000259" key="1">
    <source>
        <dbReference type="Pfam" id="PF01385"/>
    </source>
</evidence>
<organism evidence="3 4">
    <name type="scientific">Kurthia zopfii</name>
    <dbReference type="NCBI Taxonomy" id="1650"/>
    <lineage>
        <taxon>Bacteria</taxon>
        <taxon>Bacillati</taxon>
        <taxon>Bacillota</taxon>
        <taxon>Bacilli</taxon>
        <taxon>Bacillales</taxon>
        <taxon>Caryophanaceae</taxon>
        <taxon>Kurthia</taxon>
    </lineage>
</organism>
<dbReference type="AlphaFoldDB" id="A0A8B4QB99"/>
<dbReference type="InterPro" id="IPR021027">
    <property type="entry name" value="Transposase_put_HTH"/>
</dbReference>
<dbReference type="Pfam" id="PF01385">
    <property type="entry name" value="OrfB_IS605"/>
    <property type="match status" value="1"/>
</dbReference>
<feature type="domain" description="Transposase putative helix-turn-helix" evidence="2">
    <location>
        <begin position="1"/>
        <end position="46"/>
    </location>
</feature>
<name>A0A8B4QB99_9BACL</name>
<evidence type="ECO:0000313" key="4">
    <source>
        <dbReference type="Proteomes" id="UP000254330"/>
    </source>
</evidence>
<sequence>MEQLKAYKFRIYPTEEQEIFFAKTFGCVRKVYNLMLDERMKNYEESKLDVSKKQKFPTPAKYKTEFPFLKEVDSLALANAQRNLEKAYKNFFRDQSVGFPRFKSKKNPIQSYTTNNQKGTVTLIDGKFLKIPKLKSLVRIKLHRQLKGEIRSATITRHASGVYKISLLVKEEIIALPKTNSAIGIDLGITDFAILSNGQKVDNHRFTLKMAQKLKREQRKLAKRRLVAKKKGIDLIDSLNYQKQKRKVAKLYDKIVNQREDFLHKLSTDIIKNHDVICLEKLNTKGMMKNHKLAKSIADVSWSSFVQKLHINVNTNMYISACIKMYRFTHFLYLNNLLFGKSLQQSELLLRDVKYDPISH</sequence>
<dbReference type="RefSeq" id="WP_256595756.1">
    <property type="nucleotide sequence ID" value="NZ_UGNP01000001.1"/>
</dbReference>
<accession>A0A8B4QB99</accession>
<dbReference type="NCBIfam" id="NF040570">
    <property type="entry name" value="guided_TnpB"/>
    <property type="match status" value="1"/>
</dbReference>
<comment type="caution">
    <text evidence="3">The sequence shown here is derived from an EMBL/GenBank/DDBJ whole genome shotgun (WGS) entry which is preliminary data.</text>
</comment>
<protein>
    <submittedName>
        <fullName evidence="3">Transposase, IS605 OrfB family</fullName>
    </submittedName>
</protein>
<evidence type="ECO:0000313" key="3">
    <source>
        <dbReference type="EMBL" id="STX09945.1"/>
    </source>
</evidence>
<dbReference type="Pfam" id="PF12323">
    <property type="entry name" value="HTH_OrfB_IS605"/>
    <property type="match status" value="1"/>
</dbReference>
<feature type="domain" description="Probable transposase IS891/IS1136/IS1341" evidence="1">
    <location>
        <begin position="171"/>
        <end position="290"/>
    </location>
</feature>
<proteinExistence type="predicted"/>
<dbReference type="EMBL" id="UGNP01000001">
    <property type="protein sequence ID" value="STX09945.1"/>
    <property type="molecule type" value="Genomic_DNA"/>
</dbReference>
<reference evidence="3 4" key="1">
    <citation type="submission" date="2018-06" db="EMBL/GenBank/DDBJ databases">
        <authorList>
            <consortium name="Pathogen Informatics"/>
            <person name="Doyle S."/>
        </authorList>
    </citation>
    <scope>NUCLEOTIDE SEQUENCE [LARGE SCALE GENOMIC DNA]</scope>
    <source>
        <strain evidence="3 4">NCTC10597</strain>
    </source>
</reference>
<dbReference type="Proteomes" id="UP000254330">
    <property type="component" value="Unassembled WGS sequence"/>
</dbReference>
<evidence type="ECO:0000259" key="2">
    <source>
        <dbReference type="Pfam" id="PF12323"/>
    </source>
</evidence>